<sequence length="98" mass="11009">MFPCCEKICSAMVDNCPLKPILEKCPLNPLLEKCPLNPILEEYAGKCKLLKGSRKAKKKSHLEANLSVENPGLRMEDDVKEKPENDEFDHSSVAKLIL</sequence>
<gene>
    <name evidence="2" type="ORF">L596_006808</name>
</gene>
<dbReference type="OrthoDB" id="10632840at2759"/>
<reference evidence="2" key="2">
    <citation type="journal article" date="2015" name="Genome Biol.">
        <title>Comparative genomics of Steinernema reveals deeply conserved gene regulatory networks.</title>
        <authorList>
            <person name="Dillman A.R."/>
            <person name="Macchietto M."/>
            <person name="Porter C.F."/>
            <person name="Rogers A."/>
            <person name="Williams B."/>
            <person name="Antoshechkin I."/>
            <person name="Lee M.M."/>
            <person name="Goodwin Z."/>
            <person name="Lu X."/>
            <person name="Lewis E.E."/>
            <person name="Goodrich-Blair H."/>
            <person name="Stock S.P."/>
            <person name="Adams B.J."/>
            <person name="Sternberg P.W."/>
            <person name="Mortazavi A."/>
        </authorList>
    </citation>
    <scope>NUCLEOTIDE SEQUENCE [LARGE SCALE GENOMIC DNA]</scope>
    <source>
        <strain evidence="2">ALL</strain>
    </source>
</reference>
<comment type="caution">
    <text evidence="2">The sequence shown here is derived from an EMBL/GenBank/DDBJ whole genome shotgun (WGS) entry which is preliminary data.</text>
</comment>
<feature type="compositionally biased region" description="Basic and acidic residues" evidence="1">
    <location>
        <begin position="74"/>
        <end position="92"/>
    </location>
</feature>
<reference evidence="2" key="3">
    <citation type="journal article" date="2019" name="G3 (Bethesda)">
        <title>Hybrid Assembly of the Genome of the Entomopathogenic Nematode Steinernema carpocapsae Identifies the X-Chromosome.</title>
        <authorList>
            <person name="Serra L."/>
            <person name="Macchietto M."/>
            <person name="Macias-Munoz A."/>
            <person name="McGill C.J."/>
            <person name="Rodriguez I.M."/>
            <person name="Rodriguez B."/>
            <person name="Murad R."/>
            <person name="Mortazavi A."/>
        </authorList>
    </citation>
    <scope>NUCLEOTIDE SEQUENCE</scope>
    <source>
        <strain evidence="2">ALL</strain>
    </source>
</reference>
<dbReference type="EMBL" id="AZBU02000002">
    <property type="protein sequence ID" value="TKR92092.1"/>
    <property type="molecule type" value="Genomic_DNA"/>
</dbReference>
<accession>A0A4U5P6X0</accession>
<proteinExistence type="predicted"/>
<protein>
    <submittedName>
        <fullName evidence="2">Uncharacterized protein</fullName>
    </submittedName>
</protein>
<organism evidence="2">
    <name type="scientific">Steinernema carpocapsae</name>
    <name type="common">Entomopathogenic nematode</name>
    <dbReference type="NCBI Taxonomy" id="34508"/>
    <lineage>
        <taxon>Eukaryota</taxon>
        <taxon>Metazoa</taxon>
        <taxon>Ecdysozoa</taxon>
        <taxon>Nematoda</taxon>
        <taxon>Chromadorea</taxon>
        <taxon>Rhabditida</taxon>
        <taxon>Tylenchina</taxon>
        <taxon>Panagrolaimomorpha</taxon>
        <taxon>Strongyloidoidea</taxon>
        <taxon>Steinernematidae</taxon>
        <taxon>Steinernema</taxon>
    </lineage>
</organism>
<evidence type="ECO:0000313" key="2">
    <source>
        <dbReference type="EMBL" id="TKR92092.1"/>
    </source>
</evidence>
<evidence type="ECO:0000256" key="1">
    <source>
        <dbReference type="SAM" id="MobiDB-lite"/>
    </source>
</evidence>
<reference evidence="2" key="1">
    <citation type="submission" date="2013-11" db="EMBL/GenBank/DDBJ databases">
        <authorList>
            <person name="Sternberg P."/>
            <person name="Dillman A."/>
            <person name="Macchietto M."/>
        </authorList>
    </citation>
    <scope>NUCLEOTIDE SEQUENCE</scope>
    <source>
        <strain evidence="2">ALL</strain>
    </source>
</reference>
<dbReference type="AlphaFoldDB" id="A0A4U5P6X0"/>
<name>A0A4U5P6X0_STECR</name>
<feature type="region of interest" description="Disordered" evidence="1">
    <location>
        <begin position="73"/>
        <end position="98"/>
    </location>
</feature>